<comment type="caution">
    <text evidence="13">The sequence shown here is derived from an EMBL/GenBank/DDBJ whole genome shotgun (WGS) entry which is preliminary data.</text>
</comment>
<feature type="region of interest" description="Disordered" evidence="11">
    <location>
        <begin position="666"/>
        <end position="707"/>
    </location>
</feature>
<keyword evidence="9 12" id="KW-0472">Membrane</keyword>
<reference evidence="13 14" key="1">
    <citation type="submission" date="2024-04" db="EMBL/GenBank/DDBJ databases">
        <authorList>
            <consortium name="Genoscope - CEA"/>
            <person name="William W."/>
        </authorList>
    </citation>
    <scope>NUCLEOTIDE SEQUENCE [LARGE SCALE GENOMIC DNA]</scope>
</reference>
<dbReference type="GO" id="GO:0038023">
    <property type="term" value="F:signaling receptor activity"/>
    <property type="evidence" value="ECO:0007669"/>
    <property type="project" value="InterPro"/>
</dbReference>
<keyword evidence="4" id="KW-1003">Cell membrane</keyword>
<feature type="transmembrane region" description="Helical" evidence="12">
    <location>
        <begin position="117"/>
        <end position="136"/>
    </location>
</feature>
<feature type="transmembrane region" description="Helical" evidence="12">
    <location>
        <begin position="39"/>
        <end position="56"/>
    </location>
</feature>
<dbReference type="GO" id="GO:0005886">
    <property type="term" value="C:plasma membrane"/>
    <property type="evidence" value="ECO:0007669"/>
    <property type="project" value="UniProtKB-SubCell"/>
</dbReference>
<keyword evidence="3" id="KW-0813">Transport</keyword>
<feature type="transmembrane region" description="Helical" evidence="12">
    <location>
        <begin position="87"/>
        <end position="111"/>
    </location>
</feature>
<name>A0AAV2IFQ8_LYMST</name>
<evidence type="ECO:0000313" key="13">
    <source>
        <dbReference type="EMBL" id="CAL1545554.1"/>
    </source>
</evidence>
<proteinExistence type="predicted"/>
<dbReference type="Pfam" id="PF14752">
    <property type="entry name" value="RBP_receptor"/>
    <property type="match status" value="1"/>
</dbReference>
<dbReference type="GO" id="GO:0019841">
    <property type="term" value="F:retinol binding"/>
    <property type="evidence" value="ECO:0007669"/>
    <property type="project" value="UniProtKB-KW"/>
</dbReference>
<evidence type="ECO:0000256" key="7">
    <source>
        <dbReference type="ARBA" id="ARBA00022989"/>
    </source>
</evidence>
<dbReference type="AlphaFoldDB" id="A0AAV2IFQ8"/>
<gene>
    <name evidence="13" type="ORF">GSLYS_00019037001</name>
</gene>
<evidence type="ECO:0000256" key="1">
    <source>
        <dbReference type="ARBA" id="ARBA00004651"/>
    </source>
</evidence>
<evidence type="ECO:0000256" key="5">
    <source>
        <dbReference type="ARBA" id="ARBA00022692"/>
    </source>
</evidence>
<dbReference type="GO" id="GO:0034632">
    <property type="term" value="F:retinol transmembrane transporter activity"/>
    <property type="evidence" value="ECO:0007669"/>
    <property type="project" value="InterPro"/>
</dbReference>
<keyword evidence="7 12" id="KW-1133">Transmembrane helix</keyword>
<feature type="transmembrane region" description="Helical" evidence="12">
    <location>
        <begin position="148"/>
        <end position="166"/>
    </location>
</feature>
<keyword evidence="5 12" id="KW-0812">Transmembrane</keyword>
<dbReference type="GO" id="GO:0016918">
    <property type="term" value="F:retinal binding"/>
    <property type="evidence" value="ECO:0007669"/>
    <property type="project" value="UniProtKB-KW"/>
</dbReference>
<keyword evidence="6" id="KW-0845">Vitamin A</keyword>
<evidence type="ECO:0000313" key="14">
    <source>
        <dbReference type="Proteomes" id="UP001497497"/>
    </source>
</evidence>
<feature type="transmembrane region" description="Helical" evidence="12">
    <location>
        <begin position="438"/>
        <end position="458"/>
    </location>
</feature>
<feature type="compositionally biased region" description="Polar residues" evidence="11">
    <location>
        <begin position="678"/>
        <end position="688"/>
    </location>
</feature>
<comment type="subcellular location">
    <subcellularLocation>
        <location evidence="1">Cell membrane</location>
        <topology evidence="1">Multi-pass membrane protein</topology>
    </subcellularLocation>
</comment>
<feature type="transmembrane region" description="Helical" evidence="12">
    <location>
        <begin position="280"/>
        <end position="306"/>
    </location>
</feature>
<feature type="transmembrane region" description="Helical" evidence="12">
    <location>
        <begin position="326"/>
        <end position="351"/>
    </location>
</feature>
<dbReference type="Proteomes" id="UP001497497">
    <property type="component" value="Unassembled WGS sequence"/>
</dbReference>
<feature type="transmembrane region" description="Helical" evidence="12">
    <location>
        <begin position="402"/>
        <end position="426"/>
    </location>
</feature>
<evidence type="ECO:0000256" key="11">
    <source>
        <dbReference type="SAM" id="MobiDB-lite"/>
    </source>
</evidence>
<evidence type="ECO:0000256" key="4">
    <source>
        <dbReference type="ARBA" id="ARBA00022475"/>
    </source>
</evidence>
<dbReference type="PANTHER" id="PTHR21444">
    <property type="entry name" value="COILED-COIL DOMAIN-CONTAINING PROTEIN 180"/>
    <property type="match status" value="1"/>
</dbReference>
<accession>A0AAV2IFQ8</accession>
<evidence type="ECO:0000256" key="10">
    <source>
        <dbReference type="ARBA" id="ARBA00023170"/>
    </source>
</evidence>
<feature type="transmembrane region" description="Helical" evidence="12">
    <location>
        <begin position="478"/>
        <end position="503"/>
    </location>
</feature>
<sequence length="707" mass="80008">MGELLDFFKVLPALVESLKLNDPNSTELECESKIDHYKFFQFSLIPAVVLSLLMAFSKHRTRLFQDFLQGRPGLVFPMDTLTRSSRISYCCAFGTTALLVYDIILSQTFAIDYNGPIAIKALIVIVSMFIYGLVYFPIFTCLAMRTAFCYAMGSLYIWVFFGIEVYQTQECADTFEARIELLLRALPSLLCQAYLSISLPYRFVVACYRGNFLTASTKNHEILIHIRDSFQGRHVRNLLKKPEIIKPTVGAGNKIKSIIESKVDVLLYKRQEGFRYPSRFISVMFIGGIVVYVATIEFMYAAVVFFSTYTDILKSVYNDAGITDSIVVRLFIVLYYSVVVAISLACVLSYLTILHMVSSFRTNLFAMYKGDFSGIPPPMTQGAVSLCVGCIKFAGFQVGYILWGYILSLLIFLLVAFILGFIITLLSNAVVDWLVNKVLQIWPGVLIGIAILILQKLLARFVFLQGDGAHLRLDNRRLFFIFTYFMFFYNIFLGLVSCLLRIIKAAVVGTLFLCRLDRSTLPRNWESFDPGFNTYQGYIHMEAAHTNPTVNVFLRLLKSLSQSRKSSGQSSSVSLEMTNVGSYNQLEADGESIKYPAIRGTTNLAARFNWLVAYTLLLNPGVRIYRKGFIQSMKKAMILGIKIPISDTPVTDFDLVKLEAEREKEIEEEMEAKKAQKTQNGRQENGSGFHNILNRKRVSNNDSTKNV</sequence>
<keyword evidence="10" id="KW-0675">Receptor</keyword>
<evidence type="ECO:0000256" key="6">
    <source>
        <dbReference type="ARBA" id="ARBA00022893"/>
    </source>
</evidence>
<protein>
    <recommendedName>
        <fullName evidence="2">Receptor for retinol uptake STRA6</fullName>
    </recommendedName>
</protein>
<evidence type="ECO:0000256" key="12">
    <source>
        <dbReference type="SAM" id="Phobius"/>
    </source>
</evidence>
<evidence type="ECO:0000256" key="3">
    <source>
        <dbReference type="ARBA" id="ARBA00022448"/>
    </source>
</evidence>
<keyword evidence="14" id="KW-1185">Reference proteome</keyword>
<dbReference type="PANTHER" id="PTHR21444:SF16">
    <property type="entry name" value="RECEPTOR FOR RETINOL UPTAKE STRA6"/>
    <property type="match status" value="1"/>
</dbReference>
<evidence type="ECO:0000256" key="9">
    <source>
        <dbReference type="ARBA" id="ARBA00023136"/>
    </source>
</evidence>
<keyword evidence="8" id="KW-0683">Retinol-binding</keyword>
<dbReference type="GO" id="GO:0071939">
    <property type="term" value="P:vitamin A import into cell"/>
    <property type="evidence" value="ECO:0007669"/>
    <property type="project" value="TreeGrafter"/>
</dbReference>
<evidence type="ECO:0000256" key="8">
    <source>
        <dbReference type="ARBA" id="ARBA00023072"/>
    </source>
</evidence>
<evidence type="ECO:0000256" key="2">
    <source>
        <dbReference type="ARBA" id="ARBA00014411"/>
    </source>
</evidence>
<dbReference type="EMBL" id="CAXITT010000723">
    <property type="protein sequence ID" value="CAL1545554.1"/>
    <property type="molecule type" value="Genomic_DNA"/>
</dbReference>
<dbReference type="InterPro" id="IPR026612">
    <property type="entry name" value="STRA6-like"/>
</dbReference>
<organism evidence="13 14">
    <name type="scientific">Lymnaea stagnalis</name>
    <name type="common">Great pond snail</name>
    <name type="synonym">Helix stagnalis</name>
    <dbReference type="NCBI Taxonomy" id="6523"/>
    <lineage>
        <taxon>Eukaryota</taxon>
        <taxon>Metazoa</taxon>
        <taxon>Spiralia</taxon>
        <taxon>Lophotrochozoa</taxon>
        <taxon>Mollusca</taxon>
        <taxon>Gastropoda</taxon>
        <taxon>Heterobranchia</taxon>
        <taxon>Euthyneura</taxon>
        <taxon>Panpulmonata</taxon>
        <taxon>Hygrophila</taxon>
        <taxon>Lymnaeoidea</taxon>
        <taxon>Lymnaeidae</taxon>
        <taxon>Lymnaea</taxon>
    </lineage>
</organism>
<feature type="transmembrane region" description="Helical" evidence="12">
    <location>
        <begin position="186"/>
        <end position="208"/>
    </location>
</feature>